<protein>
    <recommendedName>
        <fullName evidence="3">DNA/pantothenate metabolism flavoprotein C-terminal domain-containing protein</fullName>
    </recommendedName>
</protein>
<organism evidence="1 2">
    <name type="scientific">Euplotes crassus</name>
    <dbReference type="NCBI Taxonomy" id="5936"/>
    <lineage>
        <taxon>Eukaryota</taxon>
        <taxon>Sar</taxon>
        <taxon>Alveolata</taxon>
        <taxon>Ciliophora</taxon>
        <taxon>Intramacronucleata</taxon>
        <taxon>Spirotrichea</taxon>
        <taxon>Hypotrichia</taxon>
        <taxon>Euplotida</taxon>
        <taxon>Euplotidae</taxon>
        <taxon>Moneuplotes</taxon>
    </lineage>
</organism>
<dbReference type="GO" id="GO:0003824">
    <property type="term" value="F:catalytic activity"/>
    <property type="evidence" value="ECO:0007669"/>
    <property type="project" value="UniProtKB-ARBA"/>
</dbReference>
<dbReference type="SUPFAM" id="SSF102645">
    <property type="entry name" value="CoaB-like"/>
    <property type="match status" value="1"/>
</dbReference>
<proteinExistence type="predicted"/>
<dbReference type="EMBL" id="CAMPGE010013048">
    <property type="protein sequence ID" value="CAI2371792.1"/>
    <property type="molecule type" value="Genomic_DNA"/>
</dbReference>
<comment type="caution">
    <text evidence="1">The sequence shown here is derived from an EMBL/GenBank/DDBJ whole genome shotgun (WGS) entry which is preliminary data.</text>
</comment>
<gene>
    <name evidence="1" type="ORF">ECRASSUSDP1_LOCUS13117</name>
</gene>
<reference evidence="1" key="1">
    <citation type="submission" date="2023-07" db="EMBL/GenBank/DDBJ databases">
        <authorList>
            <consortium name="AG Swart"/>
            <person name="Singh M."/>
            <person name="Singh A."/>
            <person name="Seah K."/>
            <person name="Emmerich C."/>
        </authorList>
    </citation>
    <scope>NUCLEOTIDE SEQUENCE</scope>
    <source>
        <strain evidence="1">DP1</strain>
    </source>
</reference>
<accession>A0AAD1UN32</accession>
<evidence type="ECO:0000313" key="2">
    <source>
        <dbReference type="Proteomes" id="UP001295684"/>
    </source>
</evidence>
<evidence type="ECO:0008006" key="3">
    <source>
        <dbReference type="Google" id="ProtNLM"/>
    </source>
</evidence>
<keyword evidence="2" id="KW-1185">Reference proteome</keyword>
<name>A0AAD1UN32_EUPCR</name>
<evidence type="ECO:0000313" key="1">
    <source>
        <dbReference type="EMBL" id="CAI2371792.1"/>
    </source>
</evidence>
<sequence>MEEAKTSHIDRIEAFLSGLEKDSSKIAFITSGGTSVPLEKNVVRSIENFSTGKRGSLLAEYFLKNEYHVVFLTRSGTLQPFTNHFSKEDLFCMSEEHEKYEKFTQIKEDFAKHKERLLTIEYVTISEYLEKIEEISRTISEQTLLSIIRCTKFFKNSCIILNHCLFSQNYKAK</sequence>
<dbReference type="Proteomes" id="UP001295684">
    <property type="component" value="Unassembled WGS sequence"/>
</dbReference>
<dbReference type="Gene3D" id="3.40.50.10300">
    <property type="entry name" value="CoaB-like"/>
    <property type="match status" value="1"/>
</dbReference>
<dbReference type="GO" id="GO:0015937">
    <property type="term" value="P:coenzyme A biosynthetic process"/>
    <property type="evidence" value="ECO:0007669"/>
    <property type="project" value="UniProtKB-ARBA"/>
</dbReference>
<dbReference type="AlphaFoldDB" id="A0AAD1UN32"/>
<dbReference type="InterPro" id="IPR035929">
    <property type="entry name" value="CoaB-like_sf"/>
</dbReference>